<dbReference type="AlphaFoldDB" id="A0A3F3I804"/>
<evidence type="ECO:0000313" key="1">
    <source>
        <dbReference type="EMBL" id="OEH95248.1"/>
    </source>
</evidence>
<protein>
    <submittedName>
        <fullName evidence="1">Uncharacterized protein</fullName>
    </submittedName>
</protein>
<organism evidence="1">
    <name type="scientific">Salmonella enterica</name>
    <name type="common">Salmonella choleraesuis</name>
    <dbReference type="NCBI Taxonomy" id="28901"/>
    <lineage>
        <taxon>Bacteria</taxon>
        <taxon>Pseudomonadati</taxon>
        <taxon>Pseudomonadota</taxon>
        <taxon>Gammaproteobacteria</taxon>
        <taxon>Enterobacterales</taxon>
        <taxon>Enterobacteriaceae</taxon>
        <taxon>Salmonella</taxon>
    </lineage>
</organism>
<dbReference type="Proteomes" id="UP000852880">
    <property type="component" value="Unassembled WGS sequence"/>
</dbReference>
<accession>A0A3F3I804</accession>
<name>A0A3F3I804_SALER</name>
<dbReference type="RefSeq" id="WP_069721945.1">
    <property type="nucleotide sequence ID" value="NZ_MJEL01000061.1"/>
</dbReference>
<gene>
    <name evidence="1" type="ORF">BH006_07400</name>
</gene>
<sequence length="61" mass="6944">MSSLTKKTMRCKPELIIVGNLKENACEIREYLYAAMAGHEGNIYSPPHKNTVDVMEFLLDE</sequence>
<comment type="caution">
    <text evidence="1">The sequence shown here is derived from an EMBL/GenBank/DDBJ whole genome shotgun (WGS) entry which is preliminary data.</text>
</comment>
<proteinExistence type="predicted"/>
<reference evidence="1" key="1">
    <citation type="submission" date="2016-09" db="EMBL/GenBank/DDBJ databases">
        <title>Whole Genome Sequencing of Salmonella enterica subsp. enterica serovar Nottingham.</title>
        <authorList>
            <person name="Zheng J."/>
            <person name="Wang H."/>
        </authorList>
    </citation>
    <scope>NUCLEOTIDE SEQUENCE [LARGE SCALE GENOMIC DNA]</scope>
    <source>
        <strain evidence="1">CFSAN055411</strain>
    </source>
</reference>
<dbReference type="EMBL" id="MJEL01000061">
    <property type="protein sequence ID" value="OEH95248.1"/>
    <property type="molecule type" value="Genomic_DNA"/>
</dbReference>